<evidence type="ECO:0000256" key="3">
    <source>
        <dbReference type="ARBA" id="ARBA00022722"/>
    </source>
</evidence>
<dbReference type="Proteomes" id="UP000076555">
    <property type="component" value="Unassembled WGS sequence"/>
</dbReference>
<evidence type="ECO:0000256" key="5">
    <source>
        <dbReference type="ARBA" id="ARBA00022801"/>
    </source>
</evidence>
<comment type="similarity">
    <text evidence="1">Belongs to the HicA mRNA interferase family.</text>
</comment>
<dbReference type="GO" id="GO:0016787">
    <property type="term" value="F:hydrolase activity"/>
    <property type="evidence" value="ECO:0007669"/>
    <property type="project" value="UniProtKB-KW"/>
</dbReference>
<evidence type="ECO:0000256" key="1">
    <source>
        <dbReference type="ARBA" id="ARBA00006620"/>
    </source>
</evidence>
<organism evidence="8 9">
    <name type="scientific">Nodularia spumigena CENA596</name>
    <dbReference type="NCBI Taxonomy" id="1819295"/>
    <lineage>
        <taxon>Bacteria</taxon>
        <taxon>Bacillati</taxon>
        <taxon>Cyanobacteriota</taxon>
        <taxon>Cyanophyceae</taxon>
        <taxon>Nostocales</taxon>
        <taxon>Nodulariaceae</taxon>
        <taxon>Nodularia</taxon>
    </lineage>
</organism>
<dbReference type="AlphaFoldDB" id="A0A166KEG7"/>
<reference evidence="8 9" key="1">
    <citation type="submission" date="2016-04" db="EMBL/GenBank/DDBJ databases">
        <title>Draft Genome Assembly of the Bloom-forming Cyanobacterium Nodularia spumigena Strain CENA596 in Shrimp Production Ponds.</title>
        <authorList>
            <person name="Popin R.V."/>
            <person name="Rigonato J."/>
            <person name="Abreu V.A."/>
            <person name="Andreote A.P."/>
            <person name="Silveira S.B."/>
            <person name="Odebrecht C."/>
            <person name="Fiore M.F."/>
        </authorList>
    </citation>
    <scope>NUCLEOTIDE SEQUENCE [LARGE SCALE GENOMIC DNA]</scope>
    <source>
        <strain evidence="8 9">CENA596</strain>
    </source>
</reference>
<gene>
    <name evidence="8" type="ORF">A2T98_04485</name>
</gene>
<keyword evidence="7" id="KW-0346">Stress response</keyword>
<evidence type="ECO:0000313" key="9">
    <source>
        <dbReference type="Proteomes" id="UP000076555"/>
    </source>
</evidence>
<evidence type="ECO:0000256" key="4">
    <source>
        <dbReference type="ARBA" id="ARBA00022759"/>
    </source>
</evidence>
<dbReference type="Pfam" id="PF07927">
    <property type="entry name" value="HicA_toxin"/>
    <property type="match status" value="1"/>
</dbReference>
<dbReference type="GO" id="GO:0003729">
    <property type="term" value="F:mRNA binding"/>
    <property type="evidence" value="ECO:0007669"/>
    <property type="project" value="InterPro"/>
</dbReference>
<keyword evidence="6" id="KW-0694">RNA-binding</keyword>
<keyword evidence="4" id="KW-0255">Endonuclease</keyword>
<dbReference type="EMBL" id="LWAJ01000053">
    <property type="protein sequence ID" value="KZL51000.1"/>
    <property type="molecule type" value="Genomic_DNA"/>
</dbReference>
<name>A0A166KEG7_NODSP</name>
<evidence type="ECO:0000256" key="7">
    <source>
        <dbReference type="ARBA" id="ARBA00023016"/>
    </source>
</evidence>
<dbReference type="OrthoDB" id="489997at2"/>
<dbReference type="InterPro" id="IPR038570">
    <property type="entry name" value="HicA_sf"/>
</dbReference>
<evidence type="ECO:0000313" key="8">
    <source>
        <dbReference type="EMBL" id="KZL51000.1"/>
    </source>
</evidence>
<keyword evidence="3" id="KW-0540">Nuclease</keyword>
<comment type="caution">
    <text evidence="8">The sequence shown here is derived from an EMBL/GenBank/DDBJ whole genome shotgun (WGS) entry which is preliminary data.</text>
</comment>
<sequence>MPRKIRELKAQIAREGFKYLPKRGKGSHERWRHPLLRKTLTIPGKDGDDVPLYLEKQLDKLLTELEVLKEEGENL</sequence>
<proteinExistence type="inferred from homology"/>
<keyword evidence="2" id="KW-1277">Toxin-antitoxin system</keyword>
<accession>A0A166KEG7</accession>
<dbReference type="RefSeq" id="WP_017803960.1">
    <property type="nucleotide sequence ID" value="NZ_CAWMRI010000053.1"/>
</dbReference>
<dbReference type="Gene3D" id="3.30.920.30">
    <property type="entry name" value="Hypothetical protein"/>
    <property type="match status" value="1"/>
</dbReference>
<dbReference type="InterPro" id="IPR012933">
    <property type="entry name" value="HicA_mRNA_interferase"/>
</dbReference>
<keyword evidence="5" id="KW-0378">Hydrolase</keyword>
<evidence type="ECO:0000256" key="2">
    <source>
        <dbReference type="ARBA" id="ARBA00022649"/>
    </source>
</evidence>
<evidence type="ECO:0008006" key="10">
    <source>
        <dbReference type="Google" id="ProtNLM"/>
    </source>
</evidence>
<dbReference type="GeneID" id="78016722"/>
<dbReference type="SUPFAM" id="SSF54786">
    <property type="entry name" value="YcfA/nrd intein domain"/>
    <property type="match status" value="1"/>
</dbReference>
<evidence type="ECO:0000256" key="6">
    <source>
        <dbReference type="ARBA" id="ARBA00022884"/>
    </source>
</evidence>
<dbReference type="GO" id="GO:0004519">
    <property type="term" value="F:endonuclease activity"/>
    <property type="evidence" value="ECO:0007669"/>
    <property type="project" value="UniProtKB-KW"/>
</dbReference>
<protein>
    <recommendedName>
        <fullName evidence="10">Addiction module toxin, HicA family</fullName>
    </recommendedName>
</protein>